<organism evidence="1 2">
    <name type="scientific">Pisolithus tinctorius Marx 270</name>
    <dbReference type="NCBI Taxonomy" id="870435"/>
    <lineage>
        <taxon>Eukaryota</taxon>
        <taxon>Fungi</taxon>
        <taxon>Dikarya</taxon>
        <taxon>Basidiomycota</taxon>
        <taxon>Agaricomycotina</taxon>
        <taxon>Agaricomycetes</taxon>
        <taxon>Agaricomycetidae</taxon>
        <taxon>Boletales</taxon>
        <taxon>Sclerodermatineae</taxon>
        <taxon>Pisolithaceae</taxon>
        <taxon>Pisolithus</taxon>
    </lineage>
</organism>
<keyword evidence="2" id="KW-1185">Reference proteome</keyword>
<protein>
    <submittedName>
        <fullName evidence="1">Uncharacterized protein</fullName>
    </submittedName>
</protein>
<accession>A0A0C3IKB4</accession>
<evidence type="ECO:0000313" key="1">
    <source>
        <dbReference type="EMBL" id="KIN97362.1"/>
    </source>
</evidence>
<reference evidence="1 2" key="1">
    <citation type="submission" date="2014-04" db="EMBL/GenBank/DDBJ databases">
        <authorList>
            <consortium name="DOE Joint Genome Institute"/>
            <person name="Kuo A."/>
            <person name="Kohler A."/>
            <person name="Costa M.D."/>
            <person name="Nagy L.G."/>
            <person name="Floudas D."/>
            <person name="Copeland A."/>
            <person name="Barry K.W."/>
            <person name="Cichocki N."/>
            <person name="Veneault-Fourrey C."/>
            <person name="LaButti K."/>
            <person name="Lindquist E.A."/>
            <person name="Lipzen A."/>
            <person name="Lundell T."/>
            <person name="Morin E."/>
            <person name="Murat C."/>
            <person name="Sun H."/>
            <person name="Tunlid A."/>
            <person name="Henrissat B."/>
            <person name="Grigoriev I.V."/>
            <person name="Hibbett D.S."/>
            <person name="Martin F."/>
            <person name="Nordberg H.P."/>
            <person name="Cantor M.N."/>
            <person name="Hua S.X."/>
        </authorList>
    </citation>
    <scope>NUCLEOTIDE SEQUENCE [LARGE SCALE GENOMIC DNA]</scope>
    <source>
        <strain evidence="1 2">Marx 270</strain>
    </source>
</reference>
<proteinExistence type="predicted"/>
<dbReference type="EMBL" id="KN832030">
    <property type="protein sequence ID" value="KIN97362.1"/>
    <property type="molecule type" value="Genomic_DNA"/>
</dbReference>
<name>A0A0C3IKB4_PISTI</name>
<reference evidence="2" key="2">
    <citation type="submission" date="2015-01" db="EMBL/GenBank/DDBJ databases">
        <title>Evolutionary Origins and Diversification of the Mycorrhizal Mutualists.</title>
        <authorList>
            <consortium name="DOE Joint Genome Institute"/>
            <consortium name="Mycorrhizal Genomics Consortium"/>
            <person name="Kohler A."/>
            <person name="Kuo A."/>
            <person name="Nagy L.G."/>
            <person name="Floudas D."/>
            <person name="Copeland A."/>
            <person name="Barry K.W."/>
            <person name="Cichocki N."/>
            <person name="Veneault-Fourrey C."/>
            <person name="LaButti K."/>
            <person name="Lindquist E.A."/>
            <person name="Lipzen A."/>
            <person name="Lundell T."/>
            <person name="Morin E."/>
            <person name="Murat C."/>
            <person name="Riley R."/>
            <person name="Ohm R."/>
            <person name="Sun H."/>
            <person name="Tunlid A."/>
            <person name="Henrissat B."/>
            <person name="Grigoriev I.V."/>
            <person name="Hibbett D.S."/>
            <person name="Martin F."/>
        </authorList>
    </citation>
    <scope>NUCLEOTIDE SEQUENCE [LARGE SCALE GENOMIC DNA]</scope>
    <source>
        <strain evidence="2">Marx 270</strain>
    </source>
</reference>
<dbReference type="Proteomes" id="UP000054217">
    <property type="component" value="Unassembled WGS sequence"/>
</dbReference>
<sequence length="96" mass="10746">MPSCMVAGKCNLGWLCQLSIRLISQRCHERLRYLPDLVFSAPEVGISADNHSIRELGFALRPLYDLLSIKTQVLHGEQTLTSTSVSPHATIRDVRL</sequence>
<dbReference type="InParanoid" id="A0A0C3IKB4"/>
<dbReference type="HOGENOM" id="CLU_2360611_0_0_1"/>
<evidence type="ECO:0000313" key="2">
    <source>
        <dbReference type="Proteomes" id="UP000054217"/>
    </source>
</evidence>
<dbReference type="AlphaFoldDB" id="A0A0C3IKB4"/>
<gene>
    <name evidence="1" type="ORF">M404DRAFT_896714</name>
</gene>